<evidence type="ECO:0000313" key="1">
    <source>
        <dbReference type="EMBL" id="KAH6945928.1"/>
    </source>
</evidence>
<evidence type="ECO:0000313" key="2">
    <source>
        <dbReference type="Proteomes" id="UP000821845"/>
    </source>
</evidence>
<sequence length="75" mass="8279">MAIPFARSPSTTPPLWNVPSTVAEGNVPEHEFLSGEYQVQLFEIAVKENTIVCLGPRSGKKFLSLMLIKEYEAAV</sequence>
<reference evidence="1" key="1">
    <citation type="submission" date="2020-05" db="EMBL/GenBank/DDBJ databases">
        <title>Large-scale comparative analyses of tick genomes elucidate their genetic diversity and vector capacities.</title>
        <authorList>
            <person name="Jia N."/>
            <person name="Wang J."/>
            <person name="Shi W."/>
            <person name="Du L."/>
            <person name="Sun Y."/>
            <person name="Zhan W."/>
            <person name="Jiang J."/>
            <person name="Wang Q."/>
            <person name="Zhang B."/>
            <person name="Ji P."/>
            <person name="Sakyi L.B."/>
            <person name="Cui X."/>
            <person name="Yuan T."/>
            <person name="Jiang B."/>
            <person name="Yang W."/>
            <person name="Lam T.T.-Y."/>
            <person name="Chang Q."/>
            <person name="Ding S."/>
            <person name="Wang X."/>
            <person name="Zhu J."/>
            <person name="Ruan X."/>
            <person name="Zhao L."/>
            <person name="Wei J."/>
            <person name="Que T."/>
            <person name="Du C."/>
            <person name="Cheng J."/>
            <person name="Dai P."/>
            <person name="Han X."/>
            <person name="Huang E."/>
            <person name="Gao Y."/>
            <person name="Liu J."/>
            <person name="Shao H."/>
            <person name="Ye R."/>
            <person name="Li L."/>
            <person name="Wei W."/>
            <person name="Wang X."/>
            <person name="Wang C."/>
            <person name="Yang T."/>
            <person name="Huo Q."/>
            <person name="Li W."/>
            <person name="Guo W."/>
            <person name="Chen H."/>
            <person name="Zhou L."/>
            <person name="Ni X."/>
            <person name="Tian J."/>
            <person name="Zhou Y."/>
            <person name="Sheng Y."/>
            <person name="Liu T."/>
            <person name="Pan Y."/>
            <person name="Xia L."/>
            <person name="Li J."/>
            <person name="Zhao F."/>
            <person name="Cao W."/>
        </authorList>
    </citation>
    <scope>NUCLEOTIDE SEQUENCE</scope>
    <source>
        <strain evidence="1">Hyas-2018</strain>
    </source>
</reference>
<proteinExistence type="predicted"/>
<comment type="caution">
    <text evidence="1">The sequence shown here is derived from an EMBL/GenBank/DDBJ whole genome shotgun (WGS) entry which is preliminary data.</text>
</comment>
<organism evidence="1 2">
    <name type="scientific">Hyalomma asiaticum</name>
    <name type="common">Tick</name>
    <dbReference type="NCBI Taxonomy" id="266040"/>
    <lineage>
        <taxon>Eukaryota</taxon>
        <taxon>Metazoa</taxon>
        <taxon>Ecdysozoa</taxon>
        <taxon>Arthropoda</taxon>
        <taxon>Chelicerata</taxon>
        <taxon>Arachnida</taxon>
        <taxon>Acari</taxon>
        <taxon>Parasitiformes</taxon>
        <taxon>Ixodida</taxon>
        <taxon>Ixodoidea</taxon>
        <taxon>Ixodidae</taxon>
        <taxon>Hyalomminae</taxon>
        <taxon>Hyalomma</taxon>
    </lineage>
</organism>
<gene>
    <name evidence="1" type="ORF">HPB50_010748</name>
</gene>
<keyword evidence="2" id="KW-1185">Reference proteome</keyword>
<accession>A0ACB7TFS6</accession>
<dbReference type="EMBL" id="CM023481">
    <property type="protein sequence ID" value="KAH6945928.1"/>
    <property type="molecule type" value="Genomic_DNA"/>
</dbReference>
<dbReference type="Proteomes" id="UP000821845">
    <property type="component" value="Chromosome 1"/>
</dbReference>
<name>A0ACB7TFS6_HYAAI</name>
<protein>
    <submittedName>
        <fullName evidence="1">Uncharacterized protein</fullName>
    </submittedName>
</protein>